<dbReference type="GO" id="GO:0006419">
    <property type="term" value="P:alanyl-tRNA aminoacylation"/>
    <property type="evidence" value="ECO:0007669"/>
    <property type="project" value="InterPro"/>
</dbReference>
<protein>
    <recommendedName>
        <fullName evidence="5">Alanine--tRNA ligase</fullName>
        <ecNumber evidence="4">6.1.1.7</ecNumber>
    </recommendedName>
    <alternativeName>
        <fullName evidence="15">Alanyl-tRNA synthetase</fullName>
    </alternativeName>
</protein>
<evidence type="ECO:0000256" key="1">
    <source>
        <dbReference type="ARBA" id="ARBA00001947"/>
    </source>
</evidence>
<proteinExistence type="inferred from homology"/>
<comment type="cofactor">
    <cofactor evidence="1">
        <name>Zn(2+)</name>
        <dbReference type="ChEBI" id="CHEBI:29105"/>
    </cofactor>
</comment>
<evidence type="ECO:0000256" key="6">
    <source>
        <dbReference type="ARBA" id="ARBA00022555"/>
    </source>
</evidence>
<dbReference type="Proteomes" id="UP000049127">
    <property type="component" value="Unassembled WGS sequence"/>
</dbReference>
<evidence type="ECO:0000256" key="14">
    <source>
        <dbReference type="ARBA" id="ARBA00023146"/>
    </source>
</evidence>
<keyword evidence="16" id="KW-0175">Coiled coil</keyword>
<dbReference type="GO" id="GO:0046872">
    <property type="term" value="F:metal ion binding"/>
    <property type="evidence" value="ECO:0007669"/>
    <property type="project" value="UniProtKB-KW"/>
</dbReference>
<dbReference type="InterPro" id="IPR012947">
    <property type="entry name" value="tRNA_SAD"/>
</dbReference>
<accession>A0A0C7R1J3</accession>
<dbReference type="InterPro" id="IPR018163">
    <property type="entry name" value="Thr/Ala-tRNA-synth_IIc_edit"/>
</dbReference>
<dbReference type="RefSeq" id="WP_055341580.1">
    <property type="nucleotide sequence ID" value="NZ_CDNI01000003.1"/>
</dbReference>
<keyword evidence="6" id="KW-0820">tRNA-binding</keyword>
<feature type="coiled-coil region" evidence="16">
    <location>
        <begin position="258"/>
        <end position="285"/>
    </location>
</feature>
<keyword evidence="12" id="KW-0694">RNA-binding</keyword>
<name>A0A0C7R1J3_PARSO</name>
<dbReference type="SUPFAM" id="SSF55186">
    <property type="entry name" value="ThrRS/AlaRS common domain"/>
    <property type="match status" value="1"/>
</dbReference>
<keyword evidence="7 18" id="KW-0436">Ligase</keyword>
<sequence length="401" mass="45863">MEKLYYKDQYIKEFTAEIVDIKEKDSKFYVELDKTAFFPGGGGQFCDTGKIDSHDVIDVCEENGIIYHITTTKPIKIHKVKCLIDWEKREDGMNQHFGQHVLSGCFFKLFNANTVGFHLGREFSTVDINGFLTEDQIRKAEEYANEIIKNDIEVEFLTPERKQLKKLGLRRDLPNTNEQIRVVRIGDLDINACCGVHPKSTLSLRMIKIKKYEKCRNATRIEFLAGKRAVDDSLKNDRYLTEICRYLSSTEKEAISGIKSLHNKLEEIMHTNKKLEEKISKYQIKEMIEEADKIGEISLIKKIYENENVKYISKMASKLVELDNVVALIALKNDDKSNFVFASSKNISNLNMSELIKDAITLVDGRGGGSQFLSQGGGKDNGNIESLLNYAQMKIERTLNK</sequence>
<dbReference type="GO" id="GO:0000049">
    <property type="term" value="F:tRNA binding"/>
    <property type="evidence" value="ECO:0007669"/>
    <property type="project" value="UniProtKB-KW"/>
</dbReference>
<evidence type="ECO:0000256" key="16">
    <source>
        <dbReference type="SAM" id="Coils"/>
    </source>
</evidence>
<keyword evidence="9" id="KW-0547">Nucleotide-binding</keyword>
<dbReference type="GO" id="GO:0005524">
    <property type="term" value="F:ATP binding"/>
    <property type="evidence" value="ECO:0007669"/>
    <property type="project" value="UniProtKB-KW"/>
</dbReference>
<dbReference type="FunFam" id="3.10.310.40:FF:000001">
    <property type="entry name" value="Alanine--tRNA ligase"/>
    <property type="match status" value="1"/>
</dbReference>
<evidence type="ECO:0000256" key="9">
    <source>
        <dbReference type="ARBA" id="ARBA00022741"/>
    </source>
</evidence>
<dbReference type="InterPro" id="IPR051335">
    <property type="entry name" value="Alanyl-tRNA_Editing_Enzymes"/>
</dbReference>
<dbReference type="GO" id="GO:0005737">
    <property type="term" value="C:cytoplasm"/>
    <property type="evidence" value="ECO:0007669"/>
    <property type="project" value="UniProtKB-SubCell"/>
</dbReference>
<organism evidence="18 19">
    <name type="scientific">Paraclostridium sordellii</name>
    <name type="common">Clostridium sordellii</name>
    <dbReference type="NCBI Taxonomy" id="1505"/>
    <lineage>
        <taxon>Bacteria</taxon>
        <taxon>Bacillati</taxon>
        <taxon>Bacillota</taxon>
        <taxon>Clostridia</taxon>
        <taxon>Peptostreptococcales</taxon>
        <taxon>Peptostreptococcaceae</taxon>
        <taxon>Paraclostridium</taxon>
    </lineage>
</organism>
<dbReference type="Gene3D" id="3.30.980.10">
    <property type="entry name" value="Threonyl-trna Synthetase, Chain A, domain 2"/>
    <property type="match status" value="1"/>
</dbReference>
<evidence type="ECO:0000256" key="13">
    <source>
        <dbReference type="ARBA" id="ARBA00022917"/>
    </source>
</evidence>
<evidence type="ECO:0000256" key="10">
    <source>
        <dbReference type="ARBA" id="ARBA00022833"/>
    </source>
</evidence>
<keyword evidence="13" id="KW-0648">Protein biosynthesis</keyword>
<dbReference type="InterPro" id="IPR009000">
    <property type="entry name" value="Transl_B-barrel_sf"/>
</dbReference>
<reference evidence="18 19" key="1">
    <citation type="submission" date="2015-01" db="EMBL/GenBank/DDBJ databases">
        <authorList>
            <person name="Aslett A.Martin."/>
            <person name="De Silva Nishadi"/>
        </authorList>
    </citation>
    <scope>NUCLEOTIDE SEQUENCE [LARGE SCALE GENOMIC DNA]</scope>
    <source>
        <strain evidence="18 19">R28058</strain>
    </source>
</reference>
<evidence type="ECO:0000256" key="5">
    <source>
        <dbReference type="ARBA" id="ARBA00017959"/>
    </source>
</evidence>
<evidence type="ECO:0000256" key="15">
    <source>
        <dbReference type="ARBA" id="ARBA00032577"/>
    </source>
</evidence>
<evidence type="ECO:0000259" key="17">
    <source>
        <dbReference type="PROSITE" id="PS50860"/>
    </source>
</evidence>
<dbReference type="SUPFAM" id="SSF50447">
    <property type="entry name" value="Translation proteins"/>
    <property type="match status" value="1"/>
</dbReference>
<dbReference type="Gene3D" id="2.40.30.130">
    <property type="match status" value="1"/>
</dbReference>
<gene>
    <name evidence="18" type="primary">alaS_2</name>
    <name evidence="18" type="ORF">R28058_08311</name>
</gene>
<feature type="domain" description="Alanyl-transfer RNA synthetases family profile" evidence="17">
    <location>
        <begin position="1"/>
        <end position="235"/>
    </location>
</feature>
<evidence type="ECO:0000256" key="2">
    <source>
        <dbReference type="ARBA" id="ARBA00004496"/>
    </source>
</evidence>
<evidence type="ECO:0000313" key="18">
    <source>
        <dbReference type="EMBL" id="CEQ03098.1"/>
    </source>
</evidence>
<dbReference type="PANTHER" id="PTHR43462:SF1">
    <property type="entry name" value="ALANYL-TRNA EDITING PROTEIN AARSD1"/>
    <property type="match status" value="1"/>
</dbReference>
<dbReference type="PROSITE" id="PS50860">
    <property type="entry name" value="AA_TRNA_LIGASE_II_ALA"/>
    <property type="match status" value="1"/>
</dbReference>
<comment type="similarity">
    <text evidence="3">Belongs to the class-II aminoacyl-tRNA synthetase family.</text>
</comment>
<dbReference type="EMBL" id="CEKZ01000003">
    <property type="protein sequence ID" value="CEQ03098.1"/>
    <property type="molecule type" value="Genomic_DNA"/>
</dbReference>
<evidence type="ECO:0000256" key="8">
    <source>
        <dbReference type="ARBA" id="ARBA00022723"/>
    </source>
</evidence>
<evidence type="ECO:0000313" key="19">
    <source>
        <dbReference type="Proteomes" id="UP000049127"/>
    </source>
</evidence>
<evidence type="ECO:0000256" key="7">
    <source>
        <dbReference type="ARBA" id="ARBA00022598"/>
    </source>
</evidence>
<keyword evidence="11" id="KW-0067">ATP-binding</keyword>
<dbReference type="EC" id="6.1.1.7" evidence="4"/>
<dbReference type="SMART" id="SM00863">
    <property type="entry name" value="tRNA_SAD"/>
    <property type="match status" value="1"/>
</dbReference>
<evidence type="ECO:0000256" key="3">
    <source>
        <dbReference type="ARBA" id="ARBA00008226"/>
    </source>
</evidence>
<dbReference type="Gene3D" id="3.10.310.40">
    <property type="match status" value="1"/>
</dbReference>
<evidence type="ECO:0000256" key="4">
    <source>
        <dbReference type="ARBA" id="ARBA00013168"/>
    </source>
</evidence>
<keyword evidence="8" id="KW-0479">Metal-binding</keyword>
<dbReference type="InterPro" id="IPR003156">
    <property type="entry name" value="DHHA1_dom"/>
</dbReference>
<dbReference type="OrthoDB" id="9812949at2"/>
<dbReference type="Pfam" id="PF07973">
    <property type="entry name" value="tRNA_SAD"/>
    <property type="match status" value="1"/>
</dbReference>
<keyword evidence="10" id="KW-0862">Zinc</keyword>
<dbReference type="GO" id="GO:0004813">
    <property type="term" value="F:alanine-tRNA ligase activity"/>
    <property type="evidence" value="ECO:0007669"/>
    <property type="project" value="UniProtKB-EC"/>
</dbReference>
<evidence type="ECO:0000256" key="11">
    <source>
        <dbReference type="ARBA" id="ARBA00022840"/>
    </source>
</evidence>
<evidence type="ECO:0000256" key="12">
    <source>
        <dbReference type="ARBA" id="ARBA00022884"/>
    </source>
</evidence>
<dbReference type="InterPro" id="IPR018165">
    <property type="entry name" value="Ala-tRNA-synth_IIc_core"/>
</dbReference>
<dbReference type="AlphaFoldDB" id="A0A0C7R1J3"/>
<dbReference type="Pfam" id="PF02272">
    <property type="entry name" value="DHHA1"/>
    <property type="match status" value="1"/>
</dbReference>
<dbReference type="PANTHER" id="PTHR43462">
    <property type="entry name" value="ALANYL-TRNA EDITING PROTEIN"/>
    <property type="match status" value="1"/>
</dbReference>
<keyword evidence="14 18" id="KW-0030">Aminoacyl-tRNA synthetase</keyword>
<dbReference type="GO" id="GO:0002161">
    <property type="term" value="F:aminoacyl-tRNA deacylase activity"/>
    <property type="evidence" value="ECO:0007669"/>
    <property type="project" value="UniProtKB-ARBA"/>
</dbReference>
<comment type="subcellular location">
    <subcellularLocation>
        <location evidence="2">Cytoplasm</location>
    </subcellularLocation>
</comment>